<dbReference type="SUPFAM" id="SSF52518">
    <property type="entry name" value="Thiamin diphosphate-binding fold (THDP-binding)"/>
    <property type="match status" value="1"/>
</dbReference>
<dbReference type="EMBL" id="BAABHJ010000008">
    <property type="protein sequence ID" value="GAA4608234.1"/>
    <property type="molecule type" value="Genomic_DNA"/>
</dbReference>
<dbReference type="InterPro" id="IPR005475">
    <property type="entry name" value="Transketolase-like_Pyr-bd"/>
</dbReference>
<dbReference type="Gene3D" id="3.40.50.920">
    <property type="match status" value="1"/>
</dbReference>
<dbReference type="InterPro" id="IPR029061">
    <property type="entry name" value="THDP-binding"/>
</dbReference>
<reference evidence="3" key="1">
    <citation type="journal article" date="2019" name="Int. J. Syst. Evol. Microbiol.">
        <title>The Global Catalogue of Microorganisms (GCM) 10K type strain sequencing project: providing services to taxonomists for standard genome sequencing and annotation.</title>
        <authorList>
            <consortium name="The Broad Institute Genomics Platform"/>
            <consortium name="The Broad Institute Genome Sequencing Center for Infectious Disease"/>
            <person name="Wu L."/>
            <person name="Ma J."/>
        </authorList>
    </citation>
    <scope>NUCLEOTIDE SEQUENCE [LARGE SCALE GENOMIC DNA]</scope>
    <source>
        <strain evidence="3">JCM 17938</strain>
    </source>
</reference>
<dbReference type="InterPro" id="IPR009014">
    <property type="entry name" value="Transketo_C/PFOR_II"/>
</dbReference>
<feature type="domain" description="Transketolase-like pyrimidine-binding" evidence="1">
    <location>
        <begin position="6"/>
        <end position="169"/>
    </location>
</feature>
<dbReference type="RefSeq" id="WP_345354205.1">
    <property type="nucleotide sequence ID" value="NZ_BAABHJ010000008.1"/>
</dbReference>
<dbReference type="InterPro" id="IPR033248">
    <property type="entry name" value="Transketolase_C"/>
</dbReference>
<comment type="caution">
    <text evidence="2">The sequence shown here is derived from an EMBL/GenBank/DDBJ whole genome shotgun (WGS) entry which is preliminary data.</text>
</comment>
<dbReference type="Proteomes" id="UP001500212">
    <property type="component" value="Unassembled WGS sequence"/>
</dbReference>
<gene>
    <name evidence="2" type="ORF">GCM10023195_32100</name>
</gene>
<evidence type="ECO:0000259" key="1">
    <source>
        <dbReference type="SMART" id="SM00861"/>
    </source>
</evidence>
<dbReference type="PANTHER" id="PTHR43825:SF5">
    <property type="entry name" value="HYPOTHETICAL TRANSKETOLASE FAMILY PROTEIN"/>
    <property type="match status" value="1"/>
</dbReference>
<dbReference type="PANTHER" id="PTHR43825">
    <property type="entry name" value="PYRUVATE DEHYDROGENASE E1 COMPONENT"/>
    <property type="match status" value="1"/>
</dbReference>
<evidence type="ECO:0000313" key="3">
    <source>
        <dbReference type="Proteomes" id="UP001500212"/>
    </source>
</evidence>
<dbReference type="InterPro" id="IPR051157">
    <property type="entry name" value="PDH/Transketolase"/>
</dbReference>
<evidence type="ECO:0000313" key="2">
    <source>
        <dbReference type="EMBL" id="GAA4608234.1"/>
    </source>
</evidence>
<proteinExistence type="predicted"/>
<dbReference type="Pfam" id="PF02779">
    <property type="entry name" value="Transket_pyr"/>
    <property type="match status" value="1"/>
</dbReference>
<dbReference type="SMART" id="SM00861">
    <property type="entry name" value="Transket_pyr"/>
    <property type="match status" value="1"/>
</dbReference>
<organism evidence="2 3">
    <name type="scientific">Actinoallomurus liliacearum</name>
    <dbReference type="NCBI Taxonomy" id="1080073"/>
    <lineage>
        <taxon>Bacteria</taxon>
        <taxon>Bacillati</taxon>
        <taxon>Actinomycetota</taxon>
        <taxon>Actinomycetes</taxon>
        <taxon>Streptosporangiales</taxon>
        <taxon>Thermomonosporaceae</taxon>
        <taxon>Actinoallomurus</taxon>
    </lineage>
</organism>
<keyword evidence="3" id="KW-1185">Reference proteome</keyword>
<dbReference type="CDD" id="cd07033">
    <property type="entry name" value="TPP_PYR_DXS_TK_like"/>
    <property type="match status" value="1"/>
</dbReference>
<dbReference type="Gene3D" id="3.40.50.970">
    <property type="match status" value="1"/>
</dbReference>
<sequence length="314" mass="33368">MSDETPPDRNVFRDTLVPLMAEDQRLVCLDSDTGLYNGTDFGPAADRYINLGIAEQDLMGVAAGLAKSGRIPVVNTMATFASTRALEFVKIDIAYNAVPVRIAATHSGLSAASLGPTHHSLEDLAVMRVLPNMTVLVSTGGESTAQLFRQSVDLPGPVYLRLGRGATPQLPEDAPPVRIGEAQVLRHGEDVTLVACGPYPVHAALLAAERLAERDLSASVLNMHTIKPLDVATLVEHARESRLVISVEEHWEHGGLGAAVGEALAGRLPVLVRRVGVSDEFVSMAGDHPYLLERSGITPDAVVDAVLEALGDID</sequence>
<dbReference type="SUPFAM" id="SSF52922">
    <property type="entry name" value="TK C-terminal domain-like"/>
    <property type="match status" value="1"/>
</dbReference>
<dbReference type="Pfam" id="PF02780">
    <property type="entry name" value="Transketolase_C"/>
    <property type="match status" value="1"/>
</dbReference>
<accession>A0ABP8TKB0</accession>
<name>A0ABP8TKB0_9ACTN</name>
<protein>
    <submittedName>
        <fullName evidence="2">Transketolase family protein</fullName>
    </submittedName>
</protein>